<comment type="function">
    <text evidence="2">Conversion of NADPH, generated by peripheral catabolic pathways, to NADH, which can enter the respiratory chain for energy generation.</text>
</comment>
<dbReference type="PANTHER" id="PTHR22912:SF93">
    <property type="entry name" value="SOLUBLE PYRIDINE NUCLEOTIDE TRANSHYDROGENASE"/>
    <property type="match status" value="1"/>
</dbReference>
<dbReference type="InterPro" id="IPR001100">
    <property type="entry name" value="Pyr_nuc-diS_OxRdtase"/>
</dbReference>
<proteinExistence type="inferred from homology"/>
<comment type="similarity">
    <text evidence="4">Belongs to the class-I pyridine nucleotide-disulfide oxidoreductase family.</text>
</comment>
<feature type="domain" description="Pyridine nucleotide-disulphide oxidoreductase dimerisation" evidence="13">
    <location>
        <begin position="365"/>
        <end position="472"/>
    </location>
</feature>
<evidence type="ECO:0000256" key="12">
    <source>
        <dbReference type="ARBA" id="ARBA00031183"/>
    </source>
</evidence>
<keyword evidence="9" id="KW-0521">NADP</keyword>
<dbReference type="SUPFAM" id="SSF51905">
    <property type="entry name" value="FAD/NAD(P)-binding domain"/>
    <property type="match status" value="1"/>
</dbReference>
<dbReference type="InterPro" id="IPR023753">
    <property type="entry name" value="FAD/NAD-binding_dom"/>
</dbReference>
<keyword evidence="6" id="KW-0963">Cytoplasm</keyword>
<dbReference type="Proteomes" id="UP001500635">
    <property type="component" value="Unassembled WGS sequence"/>
</dbReference>
<evidence type="ECO:0000256" key="6">
    <source>
        <dbReference type="ARBA" id="ARBA00022490"/>
    </source>
</evidence>
<evidence type="ECO:0000259" key="14">
    <source>
        <dbReference type="Pfam" id="PF07992"/>
    </source>
</evidence>
<evidence type="ECO:0000256" key="8">
    <source>
        <dbReference type="ARBA" id="ARBA00022827"/>
    </source>
</evidence>
<accession>A0ABP8KEU0</accession>
<keyword evidence="11" id="KW-0520">NAD</keyword>
<evidence type="ECO:0000256" key="11">
    <source>
        <dbReference type="ARBA" id="ARBA00023027"/>
    </source>
</evidence>
<reference evidence="16" key="1">
    <citation type="journal article" date="2019" name="Int. J. Syst. Evol. Microbiol.">
        <title>The Global Catalogue of Microorganisms (GCM) 10K type strain sequencing project: providing services to taxonomists for standard genome sequencing and annotation.</title>
        <authorList>
            <consortium name="The Broad Institute Genomics Platform"/>
            <consortium name="The Broad Institute Genome Sequencing Center for Infectious Disease"/>
            <person name="Wu L."/>
            <person name="Ma J."/>
        </authorList>
    </citation>
    <scope>NUCLEOTIDE SEQUENCE [LARGE SCALE GENOMIC DNA]</scope>
    <source>
        <strain evidence="16">JCM 17688</strain>
    </source>
</reference>
<evidence type="ECO:0000256" key="10">
    <source>
        <dbReference type="ARBA" id="ARBA00023002"/>
    </source>
</evidence>
<evidence type="ECO:0000256" key="7">
    <source>
        <dbReference type="ARBA" id="ARBA00022630"/>
    </source>
</evidence>
<feature type="domain" description="FAD/NAD(P)-binding" evidence="14">
    <location>
        <begin position="24"/>
        <end position="345"/>
    </location>
</feature>
<gene>
    <name evidence="15" type="primary">sthA</name>
    <name evidence="15" type="ORF">GCM10023147_47580</name>
</gene>
<evidence type="ECO:0000256" key="1">
    <source>
        <dbReference type="ARBA" id="ARBA00001974"/>
    </source>
</evidence>
<dbReference type="PRINTS" id="PR00411">
    <property type="entry name" value="PNDRDTASEI"/>
</dbReference>
<keyword evidence="16" id="KW-1185">Reference proteome</keyword>
<organism evidence="15 16">
    <name type="scientific">Tsukamurella soli</name>
    <dbReference type="NCBI Taxonomy" id="644556"/>
    <lineage>
        <taxon>Bacteria</taxon>
        <taxon>Bacillati</taxon>
        <taxon>Actinomycetota</taxon>
        <taxon>Actinomycetes</taxon>
        <taxon>Mycobacteriales</taxon>
        <taxon>Tsukamurellaceae</taxon>
        <taxon>Tsukamurella</taxon>
    </lineage>
</organism>
<dbReference type="Gene3D" id="3.30.390.30">
    <property type="match status" value="1"/>
</dbReference>
<evidence type="ECO:0000259" key="13">
    <source>
        <dbReference type="Pfam" id="PF02852"/>
    </source>
</evidence>
<dbReference type="Pfam" id="PF02852">
    <property type="entry name" value="Pyr_redox_dim"/>
    <property type="match status" value="1"/>
</dbReference>
<evidence type="ECO:0000256" key="5">
    <source>
        <dbReference type="ARBA" id="ARBA00012772"/>
    </source>
</evidence>
<dbReference type="PRINTS" id="PR00368">
    <property type="entry name" value="FADPNR"/>
</dbReference>
<keyword evidence="7" id="KW-0285">Flavoprotein</keyword>
<dbReference type="InterPro" id="IPR016156">
    <property type="entry name" value="FAD/NAD-linked_Rdtase_dimer_sf"/>
</dbReference>
<dbReference type="PANTHER" id="PTHR22912">
    <property type="entry name" value="DISULFIDE OXIDOREDUCTASE"/>
    <property type="match status" value="1"/>
</dbReference>
<dbReference type="PIRSF" id="PIRSF000350">
    <property type="entry name" value="Mercury_reductase_MerA"/>
    <property type="match status" value="1"/>
</dbReference>
<dbReference type="NCBIfam" id="NF003585">
    <property type="entry name" value="PRK05249.1"/>
    <property type="match status" value="1"/>
</dbReference>
<comment type="subcellular location">
    <subcellularLocation>
        <location evidence="3">Cytoplasm</location>
    </subcellularLocation>
</comment>
<keyword evidence="10" id="KW-0560">Oxidoreductase</keyword>
<evidence type="ECO:0000256" key="9">
    <source>
        <dbReference type="ARBA" id="ARBA00022857"/>
    </source>
</evidence>
<dbReference type="SUPFAM" id="SSF55424">
    <property type="entry name" value="FAD/NAD-linked reductases, dimerisation (C-terminal) domain"/>
    <property type="match status" value="1"/>
</dbReference>
<sequence length="487" mass="52348">MSPERTASVGPAVYTKVMGDNNRYDLAVIGSGPGGQKAAIAAAKLGKRVAVIERGRELGGVCVNTGTIPSKTLREAVLYLTGMSQRELYGASYRVKADIGPADLLARTHHVITRENEVVRSQLQRNRVDTFAGLGSFVDAHTIAIDEPTRGERITIEADKIVIAVGTAPRRPDGVEFDGYRVMDSDSILELKFIPSSMVVVGAGVIGIEYASMFAALGTKVTVVEKRPTMLDFCDREVVDDLMFHLRDLAVTFRFGEEVTEVAVGRNGTVTTLESGKRIPAEAVMYSAGRTGLTEPLNLEAAGLEADARNRIFVDDNYQTKVDHIYAVGDVIGFPALAATSMDQGRIAAYHAFGEPTSTLTALQPIGIYSIPEVSYVGATEADLTKDAIPYEVGVSRYRELARGQLAGDSAGVLKLLVSTEDLRLLGVHIFGTSATELVHIGQAVMGCGGTVEYLVDAVFNYPTMSEAYKVAALDVMNKIRALRNFS</sequence>
<evidence type="ECO:0000313" key="15">
    <source>
        <dbReference type="EMBL" id="GAA4404815.1"/>
    </source>
</evidence>
<dbReference type="InterPro" id="IPR004099">
    <property type="entry name" value="Pyr_nucl-diS_OxRdtase_dimer"/>
</dbReference>
<dbReference type="EMBL" id="BAABFR010000128">
    <property type="protein sequence ID" value="GAA4404815.1"/>
    <property type="molecule type" value="Genomic_DNA"/>
</dbReference>
<dbReference type="InterPro" id="IPR036188">
    <property type="entry name" value="FAD/NAD-bd_sf"/>
</dbReference>
<dbReference type="InterPro" id="IPR050151">
    <property type="entry name" value="Class-I_Pyr_Nuc-Dis_Oxidored"/>
</dbReference>
<evidence type="ECO:0000313" key="16">
    <source>
        <dbReference type="Proteomes" id="UP001500635"/>
    </source>
</evidence>
<comment type="cofactor">
    <cofactor evidence="1">
        <name>FAD</name>
        <dbReference type="ChEBI" id="CHEBI:57692"/>
    </cofactor>
</comment>
<evidence type="ECO:0000256" key="4">
    <source>
        <dbReference type="ARBA" id="ARBA00007532"/>
    </source>
</evidence>
<dbReference type="Gene3D" id="3.50.50.60">
    <property type="entry name" value="FAD/NAD(P)-binding domain"/>
    <property type="match status" value="2"/>
</dbReference>
<dbReference type="Pfam" id="PF07992">
    <property type="entry name" value="Pyr_redox_2"/>
    <property type="match status" value="1"/>
</dbReference>
<evidence type="ECO:0000256" key="2">
    <source>
        <dbReference type="ARBA" id="ARBA00002842"/>
    </source>
</evidence>
<name>A0ABP8KEU0_9ACTN</name>
<keyword evidence="8" id="KW-0274">FAD</keyword>
<protein>
    <recommendedName>
        <fullName evidence="5">NAD(P)(+) transhydrogenase (Si-specific)</fullName>
        <ecNumber evidence="5">1.6.1.1</ecNumber>
    </recommendedName>
    <alternativeName>
        <fullName evidence="12">NAD(P)(+) transhydrogenase [B-specific]</fullName>
    </alternativeName>
</protein>
<evidence type="ECO:0000256" key="3">
    <source>
        <dbReference type="ARBA" id="ARBA00004496"/>
    </source>
</evidence>
<comment type="caution">
    <text evidence="15">The sequence shown here is derived from an EMBL/GenBank/DDBJ whole genome shotgun (WGS) entry which is preliminary data.</text>
</comment>
<dbReference type="EC" id="1.6.1.1" evidence="5"/>